<organism evidence="2 3">
    <name type="scientific">Vibrio quintilis</name>
    <dbReference type="NCBI Taxonomy" id="1117707"/>
    <lineage>
        <taxon>Bacteria</taxon>
        <taxon>Pseudomonadati</taxon>
        <taxon>Pseudomonadota</taxon>
        <taxon>Gammaproteobacteria</taxon>
        <taxon>Vibrionales</taxon>
        <taxon>Vibrionaceae</taxon>
        <taxon>Vibrio</taxon>
    </lineage>
</organism>
<keyword evidence="3" id="KW-1185">Reference proteome</keyword>
<dbReference type="AlphaFoldDB" id="A0A1M7Z0E8"/>
<feature type="signal peptide" evidence="1">
    <location>
        <begin position="1"/>
        <end position="24"/>
    </location>
</feature>
<sequence length="338" mass="37349">MKINTLGKLSIASVLISAALSAQAGISVDNEKGQFSIRGDVEFDTNYRDKNAEDVQEFNQDGRVLLNVAAERMLSGERFIGVQVQPLLKTTGDVELDDAWVAFGQKQDWSLKVGRYEAYDMFPVGQDTMLEFAGDGDKLNVYRLKDARGRGDNGQIAYSKSFDSVYFEVSSLFKERNSAGDSNSDIKKSDKNAIFVRPVVEFSVTDALKIAGGMEANLTADEADSGNDFMGYGATVKYSANDLSINVNYAYRDFDSSDKENSSFGANLLFKGFGLGYIYADEDEGSSDVKVNTAYASYKIANVMDVEDLSVYLGSYYSKVEDTNDKDFGARVRIKYFF</sequence>
<dbReference type="Gene3D" id="2.40.160.10">
    <property type="entry name" value="Porin"/>
    <property type="match status" value="1"/>
</dbReference>
<keyword evidence="1" id="KW-0732">Signal</keyword>
<reference evidence="3" key="1">
    <citation type="submission" date="2016-12" db="EMBL/GenBank/DDBJ databases">
        <authorList>
            <person name="Rodrigo-Torres L."/>
            <person name="Arahal R.D."/>
            <person name="Lucena T."/>
        </authorList>
    </citation>
    <scope>NUCLEOTIDE SEQUENCE [LARGE SCALE GENOMIC DNA]</scope>
</reference>
<dbReference type="Pfam" id="PF16966">
    <property type="entry name" value="Porin_8"/>
    <property type="match status" value="1"/>
</dbReference>
<dbReference type="InterPro" id="IPR016963">
    <property type="entry name" value="Glycoporin_RafY"/>
</dbReference>
<dbReference type="OrthoDB" id="5622860at2"/>
<dbReference type="Proteomes" id="UP000184600">
    <property type="component" value="Unassembled WGS sequence"/>
</dbReference>
<dbReference type="RefSeq" id="WP_073585747.1">
    <property type="nucleotide sequence ID" value="NZ_AP024898.1"/>
</dbReference>
<name>A0A1M7Z0E8_9VIBR</name>
<dbReference type="STRING" id="1117707.VQ7734_04074"/>
<evidence type="ECO:0008006" key="4">
    <source>
        <dbReference type="Google" id="ProtNLM"/>
    </source>
</evidence>
<dbReference type="SUPFAM" id="SSF56935">
    <property type="entry name" value="Porins"/>
    <property type="match status" value="1"/>
</dbReference>
<evidence type="ECO:0000313" key="2">
    <source>
        <dbReference type="EMBL" id="SHO58303.1"/>
    </source>
</evidence>
<feature type="chain" id="PRO_5009929935" description="Porin-like protein H" evidence="1">
    <location>
        <begin position="25"/>
        <end position="338"/>
    </location>
</feature>
<accession>A0A1M7Z0E8</accession>
<evidence type="ECO:0000313" key="3">
    <source>
        <dbReference type="Proteomes" id="UP000184600"/>
    </source>
</evidence>
<proteinExistence type="predicted"/>
<evidence type="ECO:0000256" key="1">
    <source>
        <dbReference type="SAM" id="SignalP"/>
    </source>
</evidence>
<protein>
    <recommendedName>
        <fullName evidence="4">Porin-like protein H</fullName>
    </recommendedName>
</protein>
<gene>
    <name evidence="2" type="ORF">VQ7734_04074</name>
</gene>
<dbReference type="EMBL" id="FRFG01000060">
    <property type="protein sequence ID" value="SHO58303.1"/>
    <property type="molecule type" value="Genomic_DNA"/>
</dbReference>
<dbReference type="InterPro" id="IPR023614">
    <property type="entry name" value="Porin_dom_sf"/>
</dbReference>